<dbReference type="Proteomes" id="UP000019132">
    <property type="component" value="Unassembled WGS sequence"/>
</dbReference>
<feature type="compositionally biased region" description="Acidic residues" evidence="8">
    <location>
        <begin position="1574"/>
        <end position="1618"/>
    </location>
</feature>
<dbReference type="InterPro" id="IPR003029">
    <property type="entry name" value="S1_domain"/>
</dbReference>
<dbReference type="InterPro" id="IPR012340">
    <property type="entry name" value="NA-bd_OB-fold"/>
</dbReference>
<reference evidence="10" key="3">
    <citation type="submission" date="2015-02" db="UniProtKB">
        <authorList>
            <consortium name="EnsemblProtists"/>
        </authorList>
    </citation>
    <scope>IDENTIFICATION</scope>
    <source>
        <strain evidence="10">DAOM BR144</strain>
    </source>
</reference>
<dbReference type="SMART" id="SM00316">
    <property type="entry name" value="S1"/>
    <property type="match status" value="13"/>
</dbReference>
<dbReference type="EMBL" id="GL376622">
    <property type="status" value="NOT_ANNOTATED_CDS"/>
    <property type="molecule type" value="Genomic_DNA"/>
</dbReference>
<dbReference type="SUPFAM" id="SSF50249">
    <property type="entry name" value="Nucleic acid-binding proteins"/>
    <property type="match status" value="10"/>
</dbReference>
<evidence type="ECO:0000313" key="10">
    <source>
        <dbReference type="EnsemblProtists" id="PYU1_T009342"/>
    </source>
</evidence>
<name>K3WWJ4_GLOUD</name>
<keyword evidence="11" id="KW-1185">Reference proteome</keyword>
<dbReference type="GO" id="GO:0003723">
    <property type="term" value="F:RNA binding"/>
    <property type="evidence" value="ECO:0007669"/>
    <property type="project" value="TreeGrafter"/>
</dbReference>
<evidence type="ECO:0000256" key="5">
    <source>
        <dbReference type="ARBA" id="ARBA00022737"/>
    </source>
</evidence>
<dbReference type="GO" id="GO:0032040">
    <property type="term" value="C:small-subunit processome"/>
    <property type="evidence" value="ECO:0007669"/>
    <property type="project" value="TreeGrafter"/>
</dbReference>
<feature type="domain" description="S1 motif" evidence="9">
    <location>
        <begin position="517"/>
        <end position="593"/>
    </location>
</feature>
<evidence type="ECO:0000256" key="8">
    <source>
        <dbReference type="SAM" id="MobiDB-lite"/>
    </source>
</evidence>
<feature type="compositionally biased region" description="Acidic residues" evidence="8">
    <location>
        <begin position="1674"/>
        <end position="1687"/>
    </location>
</feature>
<feature type="domain" description="S1 motif" evidence="9">
    <location>
        <begin position="320"/>
        <end position="389"/>
    </location>
</feature>
<comment type="subcellular location">
    <subcellularLocation>
        <location evidence="1">Nucleus</location>
        <location evidence="1">Nucleolus</location>
    </subcellularLocation>
</comment>
<organism evidence="10 11">
    <name type="scientific">Globisporangium ultimum (strain ATCC 200006 / CBS 805.95 / DAOM BR144)</name>
    <name type="common">Pythium ultimum</name>
    <dbReference type="NCBI Taxonomy" id="431595"/>
    <lineage>
        <taxon>Eukaryota</taxon>
        <taxon>Sar</taxon>
        <taxon>Stramenopiles</taxon>
        <taxon>Oomycota</taxon>
        <taxon>Peronosporomycetes</taxon>
        <taxon>Pythiales</taxon>
        <taxon>Pythiaceae</taxon>
        <taxon>Globisporangium</taxon>
    </lineage>
</organism>
<dbReference type="SMART" id="SM00386">
    <property type="entry name" value="HAT"/>
    <property type="match status" value="5"/>
</dbReference>
<accession>K3WWJ4</accession>
<dbReference type="FunFam" id="2.40.50.140:FF:000103">
    <property type="entry name" value="protein RRP5 homolog"/>
    <property type="match status" value="2"/>
</dbReference>
<feature type="region of interest" description="Disordered" evidence="8">
    <location>
        <begin position="1573"/>
        <end position="1652"/>
    </location>
</feature>
<feature type="compositionally biased region" description="Acidic residues" evidence="8">
    <location>
        <begin position="1635"/>
        <end position="1649"/>
    </location>
</feature>
<dbReference type="InterPro" id="IPR003107">
    <property type="entry name" value="HAT"/>
</dbReference>
<proteinExistence type="predicted"/>
<dbReference type="OMA" id="GQYLRAY"/>
<feature type="domain" description="S1 motif" evidence="9">
    <location>
        <begin position="1500"/>
        <end position="1569"/>
    </location>
</feature>
<feature type="domain" description="S1 motif" evidence="9">
    <location>
        <begin position="233"/>
        <end position="298"/>
    </location>
</feature>
<evidence type="ECO:0000256" key="1">
    <source>
        <dbReference type="ARBA" id="ARBA00004604"/>
    </source>
</evidence>
<dbReference type="InterPro" id="IPR048059">
    <property type="entry name" value="Rrp5_S1_rpt_hs1_sc1"/>
</dbReference>
<feature type="region of interest" description="Disordered" evidence="8">
    <location>
        <begin position="1"/>
        <end position="42"/>
    </location>
</feature>
<protein>
    <recommendedName>
        <fullName evidence="7">rRNA biogenesis protein RRP5</fullName>
    </recommendedName>
</protein>
<evidence type="ECO:0000256" key="4">
    <source>
        <dbReference type="ARBA" id="ARBA00022553"/>
    </source>
</evidence>
<dbReference type="PROSITE" id="PS50126">
    <property type="entry name" value="S1"/>
    <property type="match status" value="12"/>
</dbReference>
<dbReference type="Pfam" id="PF24685">
    <property type="entry name" value="OB_RRP5_4th"/>
    <property type="match status" value="1"/>
</dbReference>
<keyword evidence="4" id="KW-0597">Phosphoprotein</keyword>
<dbReference type="VEuPathDB" id="FungiDB:PYU1_G009324"/>
<dbReference type="Pfam" id="PF23459">
    <property type="entry name" value="S1_RRP5"/>
    <property type="match status" value="1"/>
</dbReference>
<feature type="domain" description="S1 motif" evidence="9">
    <location>
        <begin position="1318"/>
        <end position="1393"/>
    </location>
</feature>
<dbReference type="InParanoid" id="K3WWJ4"/>
<feature type="domain" description="S1 motif" evidence="9">
    <location>
        <begin position="804"/>
        <end position="875"/>
    </location>
</feature>
<dbReference type="InterPro" id="IPR045209">
    <property type="entry name" value="Rrp5"/>
</dbReference>
<feature type="region of interest" description="Disordered" evidence="8">
    <location>
        <begin position="1668"/>
        <end position="1701"/>
    </location>
</feature>
<dbReference type="HOGENOM" id="CLU_000845_0_1_1"/>
<feature type="domain" description="S1 motif" evidence="9">
    <location>
        <begin position="1237"/>
        <end position="1308"/>
    </location>
</feature>
<evidence type="ECO:0000256" key="2">
    <source>
        <dbReference type="ARBA" id="ARBA00022517"/>
    </source>
</evidence>
<dbReference type="PANTHER" id="PTHR23270">
    <property type="entry name" value="PROGRAMMED CELL DEATH PROTEIN 11 PRE-RRNA PROCESSING PROTEIN RRP5"/>
    <property type="match status" value="1"/>
</dbReference>
<dbReference type="SUPFAM" id="SSF48452">
    <property type="entry name" value="TPR-like"/>
    <property type="match status" value="1"/>
</dbReference>
<dbReference type="Pfam" id="PF00575">
    <property type="entry name" value="S1"/>
    <property type="match status" value="4"/>
</dbReference>
<dbReference type="STRING" id="431595.K3WWJ4"/>
<keyword evidence="3" id="KW-0698">rRNA processing</keyword>
<dbReference type="FunFam" id="1.25.40.10:FF:000065">
    <property type="entry name" value="Programmed cell death 11"/>
    <property type="match status" value="1"/>
</dbReference>
<evidence type="ECO:0000259" key="9">
    <source>
        <dbReference type="PROSITE" id="PS50126"/>
    </source>
</evidence>
<dbReference type="Pfam" id="PF23240">
    <property type="entry name" value="HAT_PRP39_N"/>
    <property type="match status" value="1"/>
</dbReference>
<reference evidence="11" key="2">
    <citation type="submission" date="2010-04" db="EMBL/GenBank/DDBJ databases">
        <authorList>
            <person name="Buell R."/>
            <person name="Hamilton J."/>
            <person name="Hostetler J."/>
        </authorList>
    </citation>
    <scope>NUCLEOTIDE SEQUENCE [LARGE SCALE GENOMIC DNA]</scope>
    <source>
        <strain evidence="11">DAOM:BR144</strain>
    </source>
</reference>
<dbReference type="PANTHER" id="PTHR23270:SF10">
    <property type="entry name" value="PROTEIN RRP5 HOMOLOG"/>
    <property type="match status" value="1"/>
</dbReference>
<keyword evidence="2" id="KW-0690">Ribosome biogenesis</keyword>
<dbReference type="GO" id="GO:0006364">
    <property type="term" value="P:rRNA processing"/>
    <property type="evidence" value="ECO:0007669"/>
    <property type="project" value="UniProtKB-KW"/>
</dbReference>
<feature type="compositionally biased region" description="Low complexity" evidence="8">
    <location>
        <begin position="13"/>
        <end position="26"/>
    </location>
</feature>
<dbReference type="EnsemblProtists" id="PYU1_T009342">
    <property type="protein sequence ID" value="PYU1_T009342"/>
    <property type="gene ID" value="PYU1_G009324"/>
</dbReference>
<feature type="domain" description="S1 motif" evidence="9">
    <location>
        <begin position="110"/>
        <end position="217"/>
    </location>
</feature>
<feature type="domain" description="S1 motif" evidence="9">
    <location>
        <begin position="705"/>
        <end position="781"/>
    </location>
</feature>
<evidence type="ECO:0000256" key="7">
    <source>
        <dbReference type="ARBA" id="ARBA00073619"/>
    </source>
</evidence>
<sequence>MVATQSFPRGKKQPPAAAAAAAAPAKSAKKRKHDDAGAALEVDEDQDTGADALFGKKGVAAKSADASAAAAAVKKTKKVVKKPKVDADKDLKEPKEATATAITFKSLRKGALLLGCVRQINDGELLISLPNKLNGIVTAAECSDEFFAYYEKQQDKKQKKRPGIAVPGASFGATKDAEEEEEPAVLSSIFQVGQFVPCVVLSASKESKGKQIYLSLRTSLLHAELLPQTVNKGMTLHGTVASVEDHGAIINLGVRGLNAFVPLKELKTSEITPVKGQHMFVNVLSMNSHTSTATVTPDRSQVVKAVTRGDSFTVKQLVPGMLLNVRVEEVLKNGLSVNFLTFFNATVEQNHMSNPCHLGWEESYKKGLKGRARIISIDFVSKQITLSMAPHVVHLAVTEPSFTIGDIINEATIERIDEGIGMLLSLQKASANGSDMDVDEEADAPTKATWKTFTPAYVHISNVSDNRVDKLEKKFTVGTKIPARVIGFAPFDGLVNVSCKESSLSQTVLRHADLVAGEKLTGTIIKIEPWGILLELSEGVRGVVSPQHVPPFVSLKKTGKKGDSSGKYQVGKKVEARVLRVDMESKKTYLTMKKTLLTSEIPVLASYEDATMGRVAQGYITKIAEYGVVVSFYNGVYGLVPAALLHQAGVVNLEEAYVLGQVVKAVVTRCDVGKKRLMLTFNAAASSSVKASSGASSQEKSELIGKTVKNVKVLDVEATCLRVQTEDGLEGVLPFVQLTDFPRQTALVDELVKQYEAGDVIQEPLLVVSESKDSVLTFSKKPLLMQYAGKSAVLPSSFSDIKEHAVLLGFVASVNAAKGVFIKFLNNLTALAPKAFLSDKFMADIEDGLFEMGETVLCHVEKIEKDKQQFVVGFRRHQELLAGVKDMSSFFQSYLREYTTATNVEAPYTLGKTEKAEFLGMRPYGAVFALEKGDETTTVIVRDVKDSEWEEGDNVKLLLVDYDFEKNVYFGSTDSALVKNGSKKARKQKNRLSAGAKIENATVIAVGPTEKYVVVSFADPQDKDLVQFGVVQVADFWCPSQSSSALDLDIGSSIACRLLKPSLSFAKKTPFDDLPLLAREEEGLLTKTKKKKERAPRAEGETVTLPKYKSEDLVLGKILTGRIAVIKENSMEIKVKTSHTCGKVVATVSIVDVDEDKDHSHPFDRFSVNMLVGGRILAVLEKGANQRKPVSESNPANFHALHLSLRKEDLDAEKSVKELVRADWQENSAGRALLRNGKSIDGVVVEQSEDGLTVKLSHRVVGYLNALELSNDLDVLREFREKFPVGKRVRCNILNVDEDKNRVDLSIVRLAQLAFKPGSVVNGLITTKVSAAKPPSIMVCLAGQTFGRVCVTELLPRSQWKNDMHKLPQFAAGKFVKCVVLSSNGNNIDLSLRQDALDDPAAYIKAPVDEHKVNDLVTAIVVSTTSSGCFLRVGRQTSARVMLRDLSDNFIKDPQAEFQPGKLVAGRVVKKSNRGLELSLKASIVSEDVAVLKFKDLKEGMTVKGTITKVQAYGVFVKIEKSTISGLCHISEIADEKVTQSLDQVFTEGDYVKAKILKIEDLRVSFGLKPSYFEGEESSSEEEDDDEEEESEDEEEGAEKMEVDEDNDDEEESEDEEEVAPKAAKRAPPVKVESMDVDEESTSSGDDEPAASAQVGFTWDGFANVLDHKKSNNNDDDSSDDEDDEEANAASKSSKKKTKQNDEWVALREKALASNDEVPQSADDYERLIAVSPQSSFLWIQYMAFHVSLTEIDMARDVAIRATSAVSFRDEKEKLNVWVAYMNLEHDFGDEAAFLRVFNSALKVNHQKRVYLHLVDLYARAQEDDDVEQTLTTMQKKFRKSKQTWLRALQYQVSQKQFGKAAETLQKSLKSLEAHKHLPVILKYGQLMYENGELEKARTIFEGILANYPKRMDLWNVYLDKEIKFGTNVDLVRALFERLIAMDFSAKKMKFLFKKYLQYEQEHGDDDSVEHVKQLAKDFVAQAAAGK</sequence>
<feature type="domain" description="S1 motif" evidence="9">
    <location>
        <begin position="613"/>
        <end position="682"/>
    </location>
</feature>
<dbReference type="InterPro" id="IPR057302">
    <property type="entry name" value="Rrp5_S1"/>
</dbReference>
<evidence type="ECO:0000256" key="6">
    <source>
        <dbReference type="ARBA" id="ARBA00023242"/>
    </source>
</evidence>
<feature type="domain" description="S1 motif" evidence="9">
    <location>
        <begin position="405"/>
        <end position="500"/>
    </location>
</feature>
<dbReference type="InterPro" id="IPR011990">
    <property type="entry name" value="TPR-like_helical_dom_sf"/>
</dbReference>
<dbReference type="Gene3D" id="2.40.50.140">
    <property type="entry name" value="Nucleic acid-binding proteins"/>
    <property type="match status" value="10"/>
</dbReference>
<keyword evidence="6" id="KW-0539">Nucleus</keyword>
<dbReference type="FunFam" id="2.40.50.140:FF:000196">
    <property type="entry name" value="rRNA biogenesis protein RRP5"/>
    <property type="match status" value="1"/>
</dbReference>
<dbReference type="CDD" id="cd05693">
    <property type="entry name" value="S1_Rrp5_repeat_hs1_sc1"/>
    <property type="match status" value="1"/>
</dbReference>
<dbReference type="eggNOG" id="KOG1070">
    <property type="taxonomic scope" value="Eukaryota"/>
</dbReference>
<evidence type="ECO:0000256" key="3">
    <source>
        <dbReference type="ARBA" id="ARBA00022552"/>
    </source>
</evidence>
<feature type="domain" description="S1 motif" evidence="9">
    <location>
        <begin position="1414"/>
        <end position="1481"/>
    </location>
</feature>
<reference evidence="11" key="1">
    <citation type="journal article" date="2010" name="Genome Biol.">
        <title>Genome sequence of the necrotrophic plant pathogen Pythium ultimum reveals original pathogenicity mechanisms and effector repertoire.</title>
        <authorList>
            <person name="Levesque C.A."/>
            <person name="Brouwer H."/>
            <person name="Cano L."/>
            <person name="Hamilton J.P."/>
            <person name="Holt C."/>
            <person name="Huitema E."/>
            <person name="Raffaele S."/>
            <person name="Robideau G.P."/>
            <person name="Thines M."/>
            <person name="Win J."/>
            <person name="Zerillo M.M."/>
            <person name="Beakes G.W."/>
            <person name="Boore J.L."/>
            <person name="Busam D."/>
            <person name="Dumas B."/>
            <person name="Ferriera S."/>
            <person name="Fuerstenberg S.I."/>
            <person name="Gachon C.M."/>
            <person name="Gaulin E."/>
            <person name="Govers F."/>
            <person name="Grenville-Briggs L."/>
            <person name="Horner N."/>
            <person name="Hostetler J."/>
            <person name="Jiang R.H."/>
            <person name="Johnson J."/>
            <person name="Krajaejun T."/>
            <person name="Lin H."/>
            <person name="Meijer H.J."/>
            <person name="Moore B."/>
            <person name="Morris P."/>
            <person name="Phuntmart V."/>
            <person name="Puiu D."/>
            <person name="Shetty J."/>
            <person name="Stajich J.E."/>
            <person name="Tripathy S."/>
            <person name="Wawra S."/>
            <person name="van West P."/>
            <person name="Whitty B.R."/>
            <person name="Coutinho P.M."/>
            <person name="Henrissat B."/>
            <person name="Martin F."/>
            <person name="Thomas P.D."/>
            <person name="Tyler B.M."/>
            <person name="De Vries R.P."/>
            <person name="Kamoun S."/>
            <person name="Yandell M."/>
            <person name="Tisserat N."/>
            <person name="Buell C.R."/>
        </authorList>
    </citation>
    <scope>NUCLEOTIDE SEQUENCE</scope>
    <source>
        <strain evidence="11">DAOM:BR144</strain>
    </source>
</reference>
<keyword evidence="5" id="KW-0677">Repeat</keyword>
<dbReference type="Gene3D" id="1.25.40.10">
    <property type="entry name" value="Tetratricopeptide repeat domain"/>
    <property type="match status" value="1"/>
</dbReference>
<evidence type="ECO:0000313" key="11">
    <source>
        <dbReference type="Proteomes" id="UP000019132"/>
    </source>
</evidence>
<dbReference type="InterPro" id="IPR057301">
    <property type="entry name" value="Rrp5_OB_4th"/>
</dbReference>